<keyword evidence="26" id="KW-0206">Cytoskeleton</keyword>
<evidence type="ECO:0000259" key="36">
    <source>
        <dbReference type="PROSITE" id="PS50271"/>
    </source>
</evidence>
<feature type="region of interest" description="Disordered" evidence="35">
    <location>
        <begin position="874"/>
        <end position="946"/>
    </location>
</feature>
<reference evidence="37 38" key="1">
    <citation type="submission" date="2020-04" db="EMBL/GenBank/DDBJ databases">
        <authorList>
            <person name="Alioto T."/>
            <person name="Alioto T."/>
            <person name="Gomez Garrido J."/>
        </authorList>
    </citation>
    <scope>NUCLEOTIDE SEQUENCE [LARGE SCALE GENOMIC DNA]</scope>
</reference>
<evidence type="ECO:0000256" key="16">
    <source>
        <dbReference type="ARBA" id="ARBA00022737"/>
    </source>
</evidence>
<dbReference type="GO" id="GO:0040029">
    <property type="term" value="P:epigenetic regulation of gene expression"/>
    <property type="evidence" value="ECO:0007669"/>
    <property type="project" value="TreeGrafter"/>
</dbReference>
<dbReference type="GO" id="GO:0000118">
    <property type="term" value="C:histone deacetylase complex"/>
    <property type="evidence" value="ECO:0007669"/>
    <property type="project" value="TreeGrafter"/>
</dbReference>
<evidence type="ECO:0000256" key="5">
    <source>
        <dbReference type="ARBA" id="ARBA00004300"/>
    </source>
</evidence>
<dbReference type="Pfam" id="PF02148">
    <property type="entry name" value="zf-UBP"/>
    <property type="match status" value="1"/>
</dbReference>
<gene>
    <name evidence="37" type="ORF">CLODIP_2_CD07114</name>
</gene>
<keyword evidence="12" id="KW-0678">Repressor</keyword>
<dbReference type="Proteomes" id="UP000494165">
    <property type="component" value="Unassembled WGS sequence"/>
</dbReference>
<dbReference type="AlphaFoldDB" id="A0A8S1D2C3"/>
<evidence type="ECO:0000256" key="27">
    <source>
        <dbReference type="ARBA" id="ARBA00023242"/>
    </source>
</evidence>
<evidence type="ECO:0000256" key="23">
    <source>
        <dbReference type="ARBA" id="ARBA00023015"/>
    </source>
</evidence>
<keyword evidence="14" id="KW-0808">Transferase</keyword>
<comment type="catalytic activity">
    <reaction evidence="30">
        <text>N(6)-acetyl-L-lysyl-[protein] + H2O = L-lysyl-[protein] + acetate</text>
        <dbReference type="Rhea" id="RHEA:58108"/>
        <dbReference type="Rhea" id="RHEA-COMP:9752"/>
        <dbReference type="Rhea" id="RHEA-COMP:10731"/>
        <dbReference type="ChEBI" id="CHEBI:15377"/>
        <dbReference type="ChEBI" id="CHEBI:29969"/>
        <dbReference type="ChEBI" id="CHEBI:30089"/>
        <dbReference type="ChEBI" id="CHEBI:61930"/>
    </reaction>
    <physiologicalReaction direction="left-to-right" evidence="30">
        <dbReference type="Rhea" id="RHEA:58109"/>
    </physiologicalReaction>
</comment>
<dbReference type="FunFam" id="3.30.40.10:FF:000342">
    <property type="entry name" value="Histone deacetylase 6"/>
    <property type="match status" value="1"/>
</dbReference>
<evidence type="ECO:0000256" key="26">
    <source>
        <dbReference type="ARBA" id="ARBA00023212"/>
    </source>
</evidence>
<comment type="cofactor">
    <cofactor evidence="1">
        <name>Zn(2+)</name>
        <dbReference type="ChEBI" id="CHEBI:29105"/>
    </cofactor>
</comment>
<evidence type="ECO:0000256" key="4">
    <source>
        <dbReference type="ARBA" id="ARBA00004279"/>
    </source>
</evidence>
<dbReference type="CDD" id="cd10002">
    <property type="entry name" value="HDAC10_HDAC6-dom1"/>
    <property type="match status" value="1"/>
</dbReference>
<dbReference type="Gene3D" id="3.40.800.20">
    <property type="entry name" value="Histone deacetylase domain"/>
    <property type="match status" value="2"/>
</dbReference>
<evidence type="ECO:0000256" key="33">
    <source>
        <dbReference type="ARBA" id="ARBA00082852"/>
    </source>
</evidence>
<keyword evidence="10" id="KW-0488">Methylation</keyword>
<evidence type="ECO:0000256" key="1">
    <source>
        <dbReference type="ARBA" id="ARBA00001947"/>
    </source>
</evidence>
<proteinExistence type="inferred from homology"/>
<evidence type="ECO:0000256" key="21">
    <source>
        <dbReference type="ARBA" id="ARBA00022843"/>
    </source>
</evidence>
<dbReference type="InterPro" id="IPR013083">
    <property type="entry name" value="Znf_RING/FYVE/PHD"/>
</dbReference>
<keyword evidence="18" id="KW-0833">Ubl conjugation pathway</keyword>
<keyword evidence="25" id="KW-0009">Actin-binding</keyword>
<dbReference type="SUPFAM" id="SSF57850">
    <property type="entry name" value="RING/U-box"/>
    <property type="match status" value="1"/>
</dbReference>
<evidence type="ECO:0000256" key="2">
    <source>
        <dbReference type="ARBA" id="ARBA00004120"/>
    </source>
</evidence>
<keyword evidence="15" id="KW-0479">Metal-binding</keyword>
<dbReference type="EMBL" id="CADEPI010000142">
    <property type="protein sequence ID" value="CAB3377232.1"/>
    <property type="molecule type" value="Genomic_DNA"/>
</dbReference>
<keyword evidence="27" id="KW-0539">Nucleus</keyword>
<evidence type="ECO:0000256" key="17">
    <source>
        <dbReference type="ARBA" id="ARBA00022771"/>
    </source>
</evidence>
<feature type="compositionally biased region" description="Low complexity" evidence="35">
    <location>
        <begin position="890"/>
        <end position="907"/>
    </location>
</feature>
<keyword evidence="19" id="KW-0378">Hydrolase</keyword>
<evidence type="ECO:0000256" key="35">
    <source>
        <dbReference type="SAM" id="MobiDB-lite"/>
    </source>
</evidence>
<evidence type="ECO:0000256" key="12">
    <source>
        <dbReference type="ARBA" id="ARBA00022491"/>
    </source>
</evidence>
<evidence type="ECO:0000256" key="14">
    <source>
        <dbReference type="ARBA" id="ARBA00022679"/>
    </source>
</evidence>
<dbReference type="GO" id="GO:0006950">
    <property type="term" value="P:response to stress"/>
    <property type="evidence" value="ECO:0007669"/>
    <property type="project" value="UniProtKB-ARBA"/>
</dbReference>
<evidence type="ECO:0000256" key="7">
    <source>
        <dbReference type="ARBA" id="ARBA00004489"/>
    </source>
</evidence>
<feature type="domain" description="UBP-type" evidence="36">
    <location>
        <begin position="974"/>
        <end position="1074"/>
    </location>
</feature>
<evidence type="ECO:0000256" key="29">
    <source>
        <dbReference type="ARBA" id="ARBA00048287"/>
    </source>
</evidence>
<dbReference type="SMART" id="SM00290">
    <property type="entry name" value="ZnF_UBP"/>
    <property type="match status" value="1"/>
</dbReference>
<evidence type="ECO:0000313" key="38">
    <source>
        <dbReference type="Proteomes" id="UP000494165"/>
    </source>
</evidence>
<dbReference type="InterPro" id="IPR023801">
    <property type="entry name" value="His_deacetylse_dom"/>
</dbReference>
<comment type="similarity">
    <text evidence="9">Belongs to the histone deacetylase family. HD type 2 subfamily.</text>
</comment>
<dbReference type="GO" id="GO:0030425">
    <property type="term" value="C:dendrite"/>
    <property type="evidence" value="ECO:0007669"/>
    <property type="project" value="UniProtKB-SubCell"/>
</dbReference>
<comment type="catalytic activity">
    <reaction evidence="31">
        <text>N(6)-acetyl-L-lysyl-[alpha-tubulin] + H2O = L-lysyl-[alpha-tubulin] + acetate</text>
        <dbReference type="Rhea" id="RHEA:21548"/>
        <dbReference type="Rhea" id="RHEA-COMP:11278"/>
        <dbReference type="Rhea" id="RHEA-COMP:11279"/>
        <dbReference type="ChEBI" id="CHEBI:15377"/>
        <dbReference type="ChEBI" id="CHEBI:29969"/>
        <dbReference type="ChEBI" id="CHEBI:30089"/>
        <dbReference type="ChEBI" id="CHEBI:61930"/>
    </reaction>
    <physiologicalReaction direction="left-to-right" evidence="31">
        <dbReference type="Rhea" id="RHEA:21549"/>
    </physiologicalReaction>
</comment>
<evidence type="ECO:0000256" key="9">
    <source>
        <dbReference type="ARBA" id="ARBA00007738"/>
    </source>
</evidence>
<keyword evidence="22" id="KW-0156">Chromatin regulator</keyword>
<comment type="pathway">
    <text evidence="8">Protein modification; protein ubiquitination.</text>
</comment>
<evidence type="ECO:0000256" key="6">
    <source>
        <dbReference type="ARBA" id="ARBA00004484"/>
    </source>
</evidence>
<keyword evidence="13" id="KW-0597">Phosphoprotein</keyword>
<evidence type="ECO:0000256" key="18">
    <source>
        <dbReference type="ARBA" id="ARBA00022786"/>
    </source>
</evidence>
<feature type="compositionally biased region" description="Low complexity" evidence="35">
    <location>
        <begin position="917"/>
        <end position="932"/>
    </location>
</feature>
<dbReference type="Gene3D" id="3.30.40.10">
    <property type="entry name" value="Zinc/RING finger domain, C3HC4 (zinc finger)"/>
    <property type="match status" value="1"/>
</dbReference>
<comment type="caution">
    <text evidence="37">The sequence shown here is derived from an EMBL/GenBank/DDBJ whole genome shotgun (WGS) entry which is preliminary data.</text>
</comment>
<dbReference type="GO" id="GO:0141221">
    <property type="term" value="F:histone deacetylase activity, hydrolytic mechanism"/>
    <property type="evidence" value="ECO:0007669"/>
    <property type="project" value="UniProtKB-EC"/>
</dbReference>
<accession>A0A8S1D2C3</accession>
<evidence type="ECO:0000256" key="10">
    <source>
        <dbReference type="ARBA" id="ARBA00022481"/>
    </source>
</evidence>
<dbReference type="GO" id="GO:0032886">
    <property type="term" value="P:regulation of microtubule-based process"/>
    <property type="evidence" value="ECO:0007669"/>
    <property type="project" value="UniProtKB-ARBA"/>
</dbReference>
<keyword evidence="24" id="KW-0804">Transcription</keyword>
<dbReference type="GO" id="GO:0051129">
    <property type="term" value="P:negative regulation of cellular component organization"/>
    <property type="evidence" value="ECO:0007669"/>
    <property type="project" value="UniProtKB-ARBA"/>
</dbReference>
<keyword evidence="28" id="KW-0966">Cell projection</keyword>
<dbReference type="InterPro" id="IPR001607">
    <property type="entry name" value="Znf_UBP"/>
</dbReference>
<dbReference type="GO" id="GO:0043204">
    <property type="term" value="C:perikaryon"/>
    <property type="evidence" value="ECO:0007669"/>
    <property type="project" value="UniProtKB-SubCell"/>
</dbReference>
<evidence type="ECO:0000256" key="31">
    <source>
        <dbReference type="ARBA" id="ARBA00050910"/>
    </source>
</evidence>
<evidence type="ECO:0000313" key="37">
    <source>
        <dbReference type="EMBL" id="CAB3377232.1"/>
    </source>
</evidence>
<keyword evidence="21" id="KW-0832">Ubl conjugation</keyword>
<protein>
    <recommendedName>
        <fullName evidence="32">Protein deacetylase HDAC6</fullName>
    </recommendedName>
    <alternativeName>
        <fullName evidence="33">Tubulin-lysine deacetylase HDAC6</fullName>
    </alternativeName>
</protein>
<feature type="region of interest" description="Disordered" evidence="35">
    <location>
        <begin position="1"/>
        <end position="32"/>
    </location>
</feature>
<dbReference type="GO" id="GO:0030424">
    <property type="term" value="C:axon"/>
    <property type="evidence" value="ECO:0007669"/>
    <property type="project" value="UniProtKB-SubCell"/>
</dbReference>
<evidence type="ECO:0000256" key="13">
    <source>
        <dbReference type="ARBA" id="ARBA00022553"/>
    </source>
</evidence>
<evidence type="ECO:0000256" key="8">
    <source>
        <dbReference type="ARBA" id="ARBA00004906"/>
    </source>
</evidence>
<feature type="compositionally biased region" description="Basic and acidic residues" evidence="35">
    <location>
        <begin position="1"/>
        <end position="21"/>
    </location>
</feature>
<dbReference type="InterPro" id="IPR023696">
    <property type="entry name" value="Ureohydrolase_dom_sf"/>
</dbReference>
<evidence type="ECO:0000256" key="30">
    <source>
        <dbReference type="ARBA" id="ARBA00049136"/>
    </source>
</evidence>
<keyword evidence="20" id="KW-0862">Zinc</keyword>
<evidence type="ECO:0000256" key="19">
    <source>
        <dbReference type="ARBA" id="ARBA00022801"/>
    </source>
</evidence>
<comment type="catalytic activity">
    <reaction evidence="29">
        <text>N(6)-acetyl-L-lysyl-[histone] + H2O = L-lysyl-[histone] + acetate</text>
        <dbReference type="Rhea" id="RHEA:58196"/>
        <dbReference type="Rhea" id="RHEA-COMP:9845"/>
        <dbReference type="Rhea" id="RHEA-COMP:11338"/>
        <dbReference type="ChEBI" id="CHEBI:15377"/>
        <dbReference type="ChEBI" id="CHEBI:29969"/>
        <dbReference type="ChEBI" id="CHEBI:30089"/>
        <dbReference type="ChEBI" id="CHEBI:61930"/>
        <dbReference type="EC" id="3.5.1.98"/>
    </reaction>
</comment>
<dbReference type="GO" id="GO:0051646">
    <property type="term" value="P:mitochondrion localization"/>
    <property type="evidence" value="ECO:0007669"/>
    <property type="project" value="UniProtKB-ARBA"/>
</dbReference>
<dbReference type="GO" id="GO:0016740">
    <property type="term" value="F:transferase activity"/>
    <property type="evidence" value="ECO:0007669"/>
    <property type="project" value="UniProtKB-KW"/>
</dbReference>
<evidence type="ECO:0000256" key="20">
    <source>
        <dbReference type="ARBA" id="ARBA00022833"/>
    </source>
</evidence>
<comment type="subcellular location">
    <subcellularLocation>
        <location evidence="7">Cell projection</location>
        <location evidence="7">Axon</location>
    </subcellularLocation>
    <subcellularLocation>
        <location evidence="4">Cell projection</location>
        <location evidence="4">Dendrite</location>
    </subcellularLocation>
    <subcellularLocation>
        <location evidence="2">Cytoplasm</location>
        <location evidence="2">Cytoskeleton</location>
        <location evidence="2">Cilium basal body</location>
    </subcellularLocation>
    <subcellularLocation>
        <location evidence="5">Cytoplasm</location>
        <location evidence="5">Cytoskeleton</location>
        <location evidence="5">Microtubule organizing center</location>
        <location evidence="5">Centrosome</location>
    </subcellularLocation>
    <subcellularLocation>
        <location evidence="3">Nucleus</location>
    </subcellularLocation>
    <subcellularLocation>
        <location evidence="6">Perikaryon</location>
    </subcellularLocation>
</comment>
<keyword evidence="38" id="KW-1185">Reference proteome</keyword>
<keyword evidence="23" id="KW-0805">Transcription regulation</keyword>
<dbReference type="GO" id="GO:0003779">
    <property type="term" value="F:actin binding"/>
    <property type="evidence" value="ECO:0007669"/>
    <property type="project" value="UniProtKB-KW"/>
</dbReference>
<name>A0A8S1D2C3_9INSE</name>
<keyword evidence="11" id="KW-0963">Cytoplasm</keyword>
<evidence type="ECO:0000256" key="28">
    <source>
        <dbReference type="ARBA" id="ARBA00023273"/>
    </source>
</evidence>
<dbReference type="PROSITE" id="PS50271">
    <property type="entry name" value="ZF_UBP"/>
    <property type="match status" value="1"/>
</dbReference>
<evidence type="ECO:0000256" key="24">
    <source>
        <dbReference type="ARBA" id="ARBA00023163"/>
    </source>
</evidence>
<evidence type="ECO:0000256" key="3">
    <source>
        <dbReference type="ARBA" id="ARBA00004123"/>
    </source>
</evidence>
<dbReference type="PANTHER" id="PTHR10625:SF38">
    <property type="entry name" value="HISTONE DEACETYLASE 6, ISOFORM G"/>
    <property type="match status" value="1"/>
</dbReference>
<sequence length="1085" mass="119088">MVVTDENKKGGKTNPEKDLLKGSKRAAPNRKSPALLAAMRQAKQAHKKASSRDVLVANPYQVAEESKGIVQGATAMISEPRMAEHLCHWDRSYPECPERLTKTVERCKELGLLDRCSTLQPYSASTEDVLAIHTEKLVNLLKGTDKNENWDQLEEISSRYDAIYIHPTTYEMAFLAAGSATKLVEAVCKGEAQNGMALIRPPGHHAMEDAFCGYCFFNNVAVAAKKALDNGWARKVLVVDWDVHHGQATQQQFYSDPRLLYFSVHRYEHGSFWPNLKESDFNFVGAGPGAGCNANVPLNRTGMGDADYLAIFHHLLLPLAHQFQPDLVLVSAGYDAAIGCPEGEMNLTPALYAHLTNMLSVLANGKLAILMEGGYCLRSLAESAAHTLRALLGDPCQPLGSLPAPSDSICESIVNTLYSLRPFWDVFKYHPNLKDERADQLKIHFPEVVWKGPDEPPATVFATRDCYPLQSDEFKARVNAKLDSIMNGYDLSFPPHRLGLVYCESMMDHVNEGEMTHVESPKRISTIYERHKEFALLERCLLLQPKKASLDQLKKVHSESHVQRMQNTSLKSSGVLADMAQAFNSIYLNKETFKCAELAAGCVVQAVDSVMTGKCQAAAAIVRPPGHHASASTPCGFCIFNNVAVAAQHALDTYNLERILLLDWDVHHGNGTQEMFKKDPRVLYVSMHRYDNGTFFPANISTQEAEAASADYVGVGQGAGYCVNIPWNKKGMGDPEYLAAFLQVVLPISYQFNPQLVLVSAGFDAAVDDPLGGCKVSPEMYGLMTRWLQGLAGGRLVVALEGGYNVTSISYGFTMCSKALLGDPIASVESTRVAPNQSAIASIRKTQQAHKPHWSCLKFYDYCLPNRDGEVPMGSYDSKTETDELDQAMSSLSLSSSLSPGVSSTQSPVDSDKPSFSEASTSQGISSSAASSPEGETITLDSGEKQKAAGQTLEDYLRELQAQGDEFSLVVPISDCPHLDRVEPLPEKGIDLNDKCVGCQSEAENWTCLTCYSVMCGRYVEGHMKLHSEQHSHPLVLSFSDLSVWCYGCESYVDAPAVHEAKNAAHLAKFGTEKPWTYGEPIKME</sequence>
<evidence type="ECO:0000256" key="11">
    <source>
        <dbReference type="ARBA" id="ARBA00022490"/>
    </source>
</evidence>
<evidence type="ECO:0000256" key="34">
    <source>
        <dbReference type="PROSITE-ProRule" id="PRU00502"/>
    </source>
</evidence>
<dbReference type="PRINTS" id="PR01270">
    <property type="entry name" value="HDASUPER"/>
</dbReference>
<organism evidence="37 38">
    <name type="scientific">Cloeon dipterum</name>
    <dbReference type="NCBI Taxonomy" id="197152"/>
    <lineage>
        <taxon>Eukaryota</taxon>
        <taxon>Metazoa</taxon>
        <taxon>Ecdysozoa</taxon>
        <taxon>Arthropoda</taxon>
        <taxon>Hexapoda</taxon>
        <taxon>Insecta</taxon>
        <taxon>Pterygota</taxon>
        <taxon>Palaeoptera</taxon>
        <taxon>Ephemeroptera</taxon>
        <taxon>Pisciforma</taxon>
        <taxon>Baetidae</taxon>
        <taxon>Cloeon</taxon>
    </lineage>
</organism>
<evidence type="ECO:0000256" key="25">
    <source>
        <dbReference type="ARBA" id="ARBA00023203"/>
    </source>
</evidence>
<dbReference type="InterPro" id="IPR000286">
    <property type="entry name" value="HDACs"/>
</dbReference>
<evidence type="ECO:0000256" key="32">
    <source>
        <dbReference type="ARBA" id="ARBA00068733"/>
    </source>
</evidence>
<dbReference type="GO" id="GO:0008270">
    <property type="term" value="F:zinc ion binding"/>
    <property type="evidence" value="ECO:0007669"/>
    <property type="project" value="UniProtKB-KW"/>
</dbReference>
<keyword evidence="16" id="KW-0677">Repeat</keyword>
<evidence type="ECO:0000256" key="15">
    <source>
        <dbReference type="ARBA" id="ARBA00022723"/>
    </source>
</evidence>
<dbReference type="GO" id="GO:0005813">
    <property type="term" value="C:centrosome"/>
    <property type="evidence" value="ECO:0007669"/>
    <property type="project" value="UniProtKB-SubCell"/>
</dbReference>
<dbReference type="SUPFAM" id="SSF52768">
    <property type="entry name" value="Arginase/deacetylase"/>
    <property type="match status" value="2"/>
</dbReference>
<dbReference type="OrthoDB" id="424012at2759"/>
<dbReference type="PANTHER" id="PTHR10625">
    <property type="entry name" value="HISTONE DEACETYLASE HDAC1-RELATED"/>
    <property type="match status" value="1"/>
</dbReference>
<evidence type="ECO:0000256" key="22">
    <source>
        <dbReference type="ARBA" id="ARBA00022853"/>
    </source>
</evidence>
<dbReference type="InterPro" id="IPR037138">
    <property type="entry name" value="His_deacetylse_dom_sf"/>
</dbReference>
<dbReference type="Pfam" id="PF00850">
    <property type="entry name" value="Hist_deacetyl"/>
    <property type="match status" value="2"/>
</dbReference>
<keyword evidence="17 34" id="KW-0863">Zinc-finger</keyword>
<dbReference type="FunFam" id="3.40.800.20:FF:000005">
    <property type="entry name" value="histone deacetylase 6"/>
    <property type="match status" value="1"/>
</dbReference>